<dbReference type="InParanoid" id="G4T5J7"/>
<evidence type="ECO:0000313" key="3">
    <source>
        <dbReference type="EMBL" id="CCA66545.1"/>
    </source>
</evidence>
<dbReference type="Proteomes" id="UP000007148">
    <property type="component" value="Unassembled WGS sequence"/>
</dbReference>
<gene>
    <name evidence="3" type="ORF">PIIN_00229</name>
</gene>
<sequence length="428" mass="46402">MGQEQSGLGYEQKGVARAGTLVSNRSQRRAVSMSQYSGSTSQPQRVPTPTTSPPPYAIQDPSPTVQTNPFLPDLPPRDARQPVGSPTTSGGAYVRRNVSATVQPSPPVAGPHRRTMSQGEYGRPSTRERYVPSAVPVIPETTAPIGQSVQRQDTRASFRPTPINSPRANSVHMSGSPTSVMNSPRTPSRRSSVEDPLLQLVKYDTVIIVDDSSSMAGPLWFEAREALAGVAELASKYDADGIDIYFLNSPLVGNGLRHASEVKRLFDQVEPDGGITPTGEKLEELLLDYLLRLEHAKERADAGDHSALREIKPVNYLVITDGAPSDDPETVIVTAARRLDAGKFPITQVGIQFIQIGNDPDAGEALRELDDDLAGKYGVRDIVDTTLYSGNQLDATVLTKCLLGGINRRVDRRPLQARSTDTHDHTRP</sequence>
<organism evidence="3 4">
    <name type="scientific">Serendipita indica (strain DSM 11827)</name>
    <name type="common">Root endophyte fungus</name>
    <name type="synonym">Piriformospora indica</name>
    <dbReference type="NCBI Taxonomy" id="1109443"/>
    <lineage>
        <taxon>Eukaryota</taxon>
        <taxon>Fungi</taxon>
        <taxon>Dikarya</taxon>
        <taxon>Basidiomycota</taxon>
        <taxon>Agaricomycotina</taxon>
        <taxon>Agaricomycetes</taxon>
        <taxon>Sebacinales</taxon>
        <taxon>Serendipitaceae</taxon>
        <taxon>Serendipita</taxon>
    </lineage>
</organism>
<dbReference type="SUPFAM" id="SSF53300">
    <property type="entry name" value="vWA-like"/>
    <property type="match status" value="1"/>
</dbReference>
<reference evidence="3 4" key="1">
    <citation type="journal article" date="2011" name="PLoS Pathog.">
        <title>Endophytic Life Strategies Decoded by Genome and Transcriptome Analyses of the Mutualistic Root Symbiont Piriformospora indica.</title>
        <authorList>
            <person name="Zuccaro A."/>
            <person name="Lahrmann U."/>
            <person name="Guldener U."/>
            <person name="Langen G."/>
            <person name="Pfiffi S."/>
            <person name="Biedenkopf D."/>
            <person name="Wong P."/>
            <person name="Samans B."/>
            <person name="Grimm C."/>
            <person name="Basiewicz M."/>
            <person name="Murat C."/>
            <person name="Martin F."/>
            <person name="Kogel K.H."/>
        </authorList>
    </citation>
    <scope>NUCLEOTIDE SEQUENCE [LARGE SCALE GENOMIC DNA]</scope>
    <source>
        <strain evidence="3 4">DSM 11827</strain>
    </source>
</reference>
<evidence type="ECO:0000256" key="1">
    <source>
        <dbReference type="SAM" id="MobiDB-lite"/>
    </source>
</evidence>
<dbReference type="PANTHER" id="PTHR34706:SF1">
    <property type="entry name" value="VWFA DOMAIN-CONTAINING PROTEIN"/>
    <property type="match status" value="1"/>
</dbReference>
<dbReference type="eggNOG" id="ENOG502S247">
    <property type="taxonomic scope" value="Eukaryota"/>
</dbReference>
<evidence type="ECO:0000259" key="2">
    <source>
        <dbReference type="PROSITE" id="PS50234"/>
    </source>
</evidence>
<feature type="region of interest" description="Disordered" evidence="1">
    <location>
        <begin position="146"/>
        <end position="193"/>
    </location>
</feature>
<protein>
    <recommendedName>
        <fullName evidence="2">VWFA domain-containing protein</fullName>
    </recommendedName>
</protein>
<proteinExistence type="predicted"/>
<dbReference type="STRING" id="1109443.G4T5J7"/>
<feature type="compositionally biased region" description="Polar residues" evidence="1">
    <location>
        <begin position="32"/>
        <end position="49"/>
    </location>
</feature>
<dbReference type="OrthoDB" id="2142040at2759"/>
<dbReference type="AlphaFoldDB" id="G4T5J7"/>
<feature type="domain" description="VWFA" evidence="2">
    <location>
        <begin position="204"/>
        <end position="406"/>
    </location>
</feature>
<keyword evidence="4" id="KW-1185">Reference proteome</keyword>
<evidence type="ECO:0000313" key="4">
    <source>
        <dbReference type="Proteomes" id="UP000007148"/>
    </source>
</evidence>
<dbReference type="EMBL" id="CAFZ01000003">
    <property type="protein sequence ID" value="CCA66545.1"/>
    <property type="molecule type" value="Genomic_DNA"/>
</dbReference>
<dbReference type="InterPro" id="IPR036465">
    <property type="entry name" value="vWFA_dom_sf"/>
</dbReference>
<dbReference type="InterPro" id="IPR002035">
    <property type="entry name" value="VWF_A"/>
</dbReference>
<accession>G4T5J7</accession>
<comment type="caution">
    <text evidence="3">The sequence shown here is derived from an EMBL/GenBank/DDBJ whole genome shotgun (WGS) entry which is preliminary data.</text>
</comment>
<dbReference type="HOGENOM" id="CLU_040578_1_2_1"/>
<feature type="region of interest" description="Disordered" evidence="1">
    <location>
        <begin position="1"/>
        <end position="128"/>
    </location>
</feature>
<name>G4T5J7_SERID</name>
<feature type="compositionally biased region" description="Polar residues" evidence="1">
    <location>
        <begin position="162"/>
        <end position="190"/>
    </location>
</feature>
<dbReference type="Gene3D" id="3.40.50.410">
    <property type="entry name" value="von Willebrand factor, type A domain"/>
    <property type="match status" value="1"/>
</dbReference>
<dbReference type="PROSITE" id="PS50234">
    <property type="entry name" value="VWFA"/>
    <property type="match status" value="1"/>
</dbReference>
<dbReference type="PANTHER" id="PTHR34706">
    <property type="entry name" value="SLR1338 PROTEIN"/>
    <property type="match status" value="1"/>
</dbReference>